<reference evidence="1 2" key="1">
    <citation type="submission" date="2020-04" db="EMBL/GenBank/DDBJ databases">
        <authorList>
            <person name="De Canck E."/>
        </authorList>
    </citation>
    <scope>NUCLEOTIDE SEQUENCE [LARGE SCALE GENOMIC DNA]</scope>
    <source>
        <strain evidence="1 2">LMG 24238</strain>
    </source>
</reference>
<proteinExistence type="predicted"/>
<organism evidence="1 2">
    <name type="scientific">Paraburkholderia sediminicola</name>
    <dbReference type="NCBI Taxonomy" id="458836"/>
    <lineage>
        <taxon>Bacteria</taxon>
        <taxon>Pseudomonadati</taxon>
        <taxon>Pseudomonadota</taxon>
        <taxon>Betaproteobacteria</taxon>
        <taxon>Burkholderiales</taxon>
        <taxon>Burkholderiaceae</taxon>
        <taxon>Paraburkholderia</taxon>
    </lineage>
</organism>
<sequence length="62" mass="6955">MPREMRSYAAHLQKTMEWFGTGLLETKTDALAEPARDAATAGKDVHKPTLAQISLLQRLRCE</sequence>
<name>A0A6J5C8Z1_9BURK</name>
<dbReference type="AlphaFoldDB" id="A0A6J5C8Z1"/>
<dbReference type="EMBL" id="CADIKC010000009">
    <property type="protein sequence ID" value="CAB3729640.1"/>
    <property type="molecule type" value="Genomic_DNA"/>
</dbReference>
<dbReference type="Proteomes" id="UP000494255">
    <property type="component" value="Unassembled WGS sequence"/>
</dbReference>
<protein>
    <submittedName>
        <fullName evidence="1">Uncharacterized protein</fullName>
    </submittedName>
</protein>
<gene>
    <name evidence="1" type="ORF">LMG24238_05605</name>
</gene>
<evidence type="ECO:0000313" key="1">
    <source>
        <dbReference type="EMBL" id="CAB3729640.1"/>
    </source>
</evidence>
<accession>A0A6J5C8Z1</accession>
<evidence type="ECO:0000313" key="2">
    <source>
        <dbReference type="Proteomes" id="UP000494255"/>
    </source>
</evidence>
<keyword evidence="2" id="KW-1185">Reference proteome</keyword>